<evidence type="ECO:0000256" key="1">
    <source>
        <dbReference type="ARBA" id="ARBA00004651"/>
    </source>
</evidence>
<feature type="domain" description="Tripartite ATP-independent periplasmic transporters DctQ component" evidence="8">
    <location>
        <begin position="36"/>
        <end position="164"/>
    </location>
</feature>
<dbReference type="GO" id="GO:0022857">
    <property type="term" value="F:transmembrane transporter activity"/>
    <property type="evidence" value="ECO:0007669"/>
    <property type="project" value="UniProtKB-UniRule"/>
</dbReference>
<name>A0A2S0NA29_9HYPH</name>
<evidence type="ECO:0000259" key="8">
    <source>
        <dbReference type="Pfam" id="PF04290"/>
    </source>
</evidence>
<reference evidence="9 10" key="1">
    <citation type="submission" date="2018-03" db="EMBL/GenBank/DDBJ databases">
        <title>Genome sequencing of Phreatobacter sp.</title>
        <authorList>
            <person name="Kim S.-J."/>
            <person name="Heo J."/>
            <person name="Kwon S.-W."/>
        </authorList>
    </citation>
    <scope>NUCLEOTIDE SEQUENCE [LARGE SCALE GENOMIC DNA]</scope>
    <source>
        <strain evidence="9 10">S-12</strain>
    </source>
</reference>
<proteinExistence type="inferred from homology"/>
<evidence type="ECO:0000256" key="7">
    <source>
        <dbReference type="RuleBase" id="RU369079"/>
    </source>
</evidence>
<evidence type="ECO:0000256" key="4">
    <source>
        <dbReference type="ARBA" id="ARBA00022692"/>
    </source>
</evidence>
<sequence>MTQEGAEQRGVPAPGIIDAVTRALAILGGLLMLAAAVMVTVSVLLRWLFRSGVQGDFEMVQIATAVAVFAFLPYCQIRCGNVFVDTFTLRTPDWLNRNLDRLWDLVYAGFAVLIGWRLMAGGLDAISSRTSSMVLAIPIGWAILATALMALFLALVTLTTALRLGRADR</sequence>
<gene>
    <name evidence="9" type="ORF">C6569_08110</name>
</gene>
<feature type="transmembrane region" description="Helical" evidence="7">
    <location>
        <begin position="139"/>
        <end position="162"/>
    </location>
</feature>
<keyword evidence="4 7" id="KW-0812">Transmembrane</keyword>
<dbReference type="OrthoDB" id="6183232at2"/>
<comment type="subcellular location">
    <subcellularLocation>
        <location evidence="7">Cell inner membrane</location>
        <topology evidence="7">Multi-pass membrane protein</topology>
    </subcellularLocation>
    <subcellularLocation>
        <location evidence="1">Cell membrane</location>
        <topology evidence="1">Multi-pass membrane protein</topology>
    </subcellularLocation>
</comment>
<accession>A0A2S0NA29</accession>
<keyword evidence="5 7" id="KW-1133">Transmembrane helix</keyword>
<dbReference type="Pfam" id="PF04290">
    <property type="entry name" value="DctQ"/>
    <property type="match status" value="1"/>
</dbReference>
<evidence type="ECO:0000256" key="5">
    <source>
        <dbReference type="ARBA" id="ARBA00022989"/>
    </source>
</evidence>
<dbReference type="InterPro" id="IPR055348">
    <property type="entry name" value="DctQ"/>
</dbReference>
<evidence type="ECO:0000313" key="10">
    <source>
        <dbReference type="Proteomes" id="UP000237889"/>
    </source>
</evidence>
<dbReference type="KEGG" id="phr:C6569_08110"/>
<keyword evidence="7" id="KW-0997">Cell inner membrane</keyword>
<comment type="caution">
    <text evidence="7">Lacks conserved residue(s) required for the propagation of feature annotation.</text>
</comment>
<comment type="subunit">
    <text evidence="7">The complex comprises the extracytoplasmic solute receptor protein and the two transmembrane proteins.</text>
</comment>
<keyword evidence="6 7" id="KW-0472">Membrane</keyword>
<keyword evidence="2 7" id="KW-0813">Transport</keyword>
<protein>
    <recommendedName>
        <fullName evidence="7">TRAP transporter small permease protein</fullName>
    </recommendedName>
</protein>
<keyword evidence="3" id="KW-1003">Cell membrane</keyword>
<dbReference type="Proteomes" id="UP000237889">
    <property type="component" value="Chromosome"/>
</dbReference>
<feature type="transmembrane region" description="Helical" evidence="7">
    <location>
        <begin position="102"/>
        <end position="119"/>
    </location>
</feature>
<keyword evidence="10" id="KW-1185">Reference proteome</keyword>
<dbReference type="EMBL" id="CP027668">
    <property type="protein sequence ID" value="AVO45030.1"/>
    <property type="molecule type" value="Genomic_DNA"/>
</dbReference>
<evidence type="ECO:0000256" key="6">
    <source>
        <dbReference type="ARBA" id="ARBA00023136"/>
    </source>
</evidence>
<feature type="transmembrane region" description="Helical" evidence="7">
    <location>
        <begin position="24"/>
        <end position="49"/>
    </location>
</feature>
<evidence type="ECO:0000256" key="2">
    <source>
        <dbReference type="ARBA" id="ARBA00022448"/>
    </source>
</evidence>
<dbReference type="AlphaFoldDB" id="A0A2S0NA29"/>
<dbReference type="RefSeq" id="WP_106748371.1">
    <property type="nucleotide sequence ID" value="NZ_CP027668.1"/>
</dbReference>
<comment type="function">
    <text evidence="7">Part of the tripartite ATP-independent periplasmic (TRAP) transport system.</text>
</comment>
<evidence type="ECO:0000256" key="3">
    <source>
        <dbReference type="ARBA" id="ARBA00022475"/>
    </source>
</evidence>
<evidence type="ECO:0000313" key="9">
    <source>
        <dbReference type="EMBL" id="AVO45030.1"/>
    </source>
</evidence>
<comment type="similarity">
    <text evidence="7">Belongs to the TRAP transporter small permease family.</text>
</comment>
<organism evidence="9 10">
    <name type="scientific">Phreatobacter cathodiphilus</name>
    <dbReference type="NCBI Taxonomy" id="1868589"/>
    <lineage>
        <taxon>Bacteria</taxon>
        <taxon>Pseudomonadati</taxon>
        <taxon>Pseudomonadota</taxon>
        <taxon>Alphaproteobacteria</taxon>
        <taxon>Hyphomicrobiales</taxon>
        <taxon>Phreatobacteraceae</taxon>
        <taxon>Phreatobacter</taxon>
    </lineage>
</organism>
<dbReference type="GO" id="GO:0005886">
    <property type="term" value="C:plasma membrane"/>
    <property type="evidence" value="ECO:0007669"/>
    <property type="project" value="UniProtKB-SubCell"/>
</dbReference>